<dbReference type="Gene3D" id="2.30.30.400">
    <property type="entry name" value="Rof-like"/>
    <property type="match status" value="1"/>
</dbReference>
<organism evidence="1 2">
    <name type="scientific">Thermoflexibacter ruber</name>
    <dbReference type="NCBI Taxonomy" id="1003"/>
    <lineage>
        <taxon>Bacteria</taxon>
        <taxon>Pseudomonadati</taxon>
        <taxon>Bacteroidota</taxon>
        <taxon>Cytophagia</taxon>
        <taxon>Cytophagales</taxon>
        <taxon>Thermoflexibacteraceae</taxon>
        <taxon>Thermoflexibacter</taxon>
    </lineage>
</organism>
<dbReference type="AlphaFoldDB" id="A0A1I2EGR0"/>
<protein>
    <submittedName>
        <fullName evidence="1">Rho-binding antiterminator</fullName>
    </submittedName>
</protein>
<dbReference type="Proteomes" id="UP000199513">
    <property type="component" value="Unassembled WGS sequence"/>
</dbReference>
<dbReference type="OrthoDB" id="5344363at2"/>
<dbReference type="InterPro" id="IPR023534">
    <property type="entry name" value="Rof/RNase_P-like"/>
</dbReference>
<dbReference type="SUPFAM" id="SSF101744">
    <property type="entry name" value="Rof/RNase P subunit-like"/>
    <property type="match status" value="1"/>
</dbReference>
<evidence type="ECO:0000313" key="2">
    <source>
        <dbReference type="Proteomes" id="UP000199513"/>
    </source>
</evidence>
<proteinExistence type="predicted"/>
<accession>A0A1I2EGR0</accession>
<dbReference type="RefSeq" id="WP_091542398.1">
    <property type="nucleotide sequence ID" value="NZ_FONY01000010.1"/>
</dbReference>
<gene>
    <name evidence="1" type="ORF">SAMN04488541_101018</name>
</gene>
<evidence type="ECO:0000313" key="1">
    <source>
        <dbReference type="EMBL" id="SFE92132.1"/>
    </source>
</evidence>
<dbReference type="InterPro" id="IPR038626">
    <property type="entry name" value="Rof-like_sf"/>
</dbReference>
<dbReference type="EMBL" id="FONY01000010">
    <property type="protein sequence ID" value="SFE92132.1"/>
    <property type="molecule type" value="Genomic_DNA"/>
</dbReference>
<keyword evidence="2" id="KW-1185">Reference proteome</keyword>
<name>A0A1I2EGR0_9BACT</name>
<sequence>MESYYPIDCGFYDILEANATLKKYVKVQYYTDIHEFITTNAVIKSLTTERGEEFMELATGEKIRLDRVVKIDEKYNPKYNGYQDFTCDC</sequence>
<reference evidence="1 2" key="1">
    <citation type="submission" date="2016-10" db="EMBL/GenBank/DDBJ databases">
        <authorList>
            <person name="de Groot N.N."/>
        </authorList>
    </citation>
    <scope>NUCLEOTIDE SEQUENCE [LARGE SCALE GENOMIC DNA]</scope>
    <source>
        <strain>GEY</strain>
        <strain evidence="2">DSM 9560</strain>
    </source>
</reference>